<feature type="transmembrane region" description="Helical" evidence="2">
    <location>
        <begin position="303"/>
        <end position="325"/>
    </location>
</feature>
<organism evidence="3 4">
    <name type="scientific">Ephemerocybe angulata</name>
    <dbReference type="NCBI Taxonomy" id="980116"/>
    <lineage>
        <taxon>Eukaryota</taxon>
        <taxon>Fungi</taxon>
        <taxon>Dikarya</taxon>
        <taxon>Basidiomycota</taxon>
        <taxon>Agaricomycotina</taxon>
        <taxon>Agaricomycetes</taxon>
        <taxon>Agaricomycetidae</taxon>
        <taxon>Agaricales</taxon>
        <taxon>Agaricineae</taxon>
        <taxon>Psathyrellaceae</taxon>
        <taxon>Ephemerocybe</taxon>
    </lineage>
</organism>
<evidence type="ECO:0000313" key="3">
    <source>
        <dbReference type="EMBL" id="KAF6744227.1"/>
    </source>
</evidence>
<dbReference type="EMBL" id="JACGCI010000125">
    <property type="protein sequence ID" value="KAF6744227.1"/>
    <property type="molecule type" value="Genomic_DNA"/>
</dbReference>
<evidence type="ECO:0000313" key="4">
    <source>
        <dbReference type="Proteomes" id="UP000521943"/>
    </source>
</evidence>
<proteinExistence type="predicted"/>
<feature type="region of interest" description="Disordered" evidence="1">
    <location>
        <begin position="23"/>
        <end position="84"/>
    </location>
</feature>
<accession>A0A8H6LXG1</accession>
<feature type="transmembrane region" description="Helical" evidence="2">
    <location>
        <begin position="262"/>
        <end position="291"/>
    </location>
</feature>
<gene>
    <name evidence="3" type="ORF">DFP72DRAFT_857829</name>
</gene>
<protein>
    <submittedName>
        <fullName evidence="3">Uncharacterized protein</fullName>
    </submittedName>
</protein>
<reference evidence="3 4" key="1">
    <citation type="submission" date="2020-07" db="EMBL/GenBank/DDBJ databases">
        <title>Comparative genomics of pyrophilous fungi reveals a link between fire events and developmental genes.</title>
        <authorList>
            <consortium name="DOE Joint Genome Institute"/>
            <person name="Steindorff A.S."/>
            <person name="Carver A."/>
            <person name="Calhoun S."/>
            <person name="Stillman K."/>
            <person name="Liu H."/>
            <person name="Lipzen A."/>
            <person name="Pangilinan J."/>
            <person name="Labutti K."/>
            <person name="Bruns T.D."/>
            <person name="Grigoriev I.V."/>
        </authorList>
    </citation>
    <scope>NUCLEOTIDE SEQUENCE [LARGE SCALE GENOMIC DNA]</scope>
    <source>
        <strain evidence="3 4">CBS 144469</strain>
    </source>
</reference>
<keyword evidence="2" id="KW-0472">Membrane</keyword>
<keyword evidence="2" id="KW-0812">Transmembrane</keyword>
<keyword evidence="4" id="KW-1185">Reference proteome</keyword>
<comment type="caution">
    <text evidence="3">The sequence shown here is derived from an EMBL/GenBank/DDBJ whole genome shotgun (WGS) entry which is preliminary data.</text>
</comment>
<dbReference type="AlphaFoldDB" id="A0A8H6LXG1"/>
<feature type="compositionally biased region" description="Polar residues" evidence="1">
    <location>
        <begin position="195"/>
        <end position="205"/>
    </location>
</feature>
<feature type="region of interest" description="Disordered" evidence="1">
    <location>
        <begin position="160"/>
        <end position="220"/>
    </location>
</feature>
<sequence>MTDRRLQVFSFVMRDIRSEAGAPRSLDGILSEIAAQDSGPTPSGEDRKSAPIPVGQEIGSEEAPSGRSSPRQPDMQDPRPHNQEFANGRFDLEAYVKDAPQIRIALLTINQFQYLQGLGEIGWSTDFGVSAIDNQHVLYAFSENDHSMNALARLITIDKSKDDDSDDGDVTPTGNNNAVPLPIDEGNAHVPAGNNEDNVIETSSDSGDEGTDPQDDRTPEQDATIEGLAIQVPNLNPEPIAPVNDIPDNFRVRYAYLQFSRLYGLALSCIRVAMLLAAGGVLGAFGLWVALAYGISLYSFFEHLWLFSLSFLGREVVLWAFHLTIRKLMKTLTARARRAIGMLRAE</sequence>
<dbReference type="Proteomes" id="UP000521943">
    <property type="component" value="Unassembled WGS sequence"/>
</dbReference>
<evidence type="ECO:0000256" key="2">
    <source>
        <dbReference type="SAM" id="Phobius"/>
    </source>
</evidence>
<evidence type="ECO:0000256" key="1">
    <source>
        <dbReference type="SAM" id="MobiDB-lite"/>
    </source>
</evidence>
<name>A0A8H6LXG1_9AGAR</name>
<keyword evidence="2" id="KW-1133">Transmembrane helix</keyword>